<dbReference type="NCBIfam" id="TIGR01493">
    <property type="entry name" value="HAD-SF-IA-v2"/>
    <property type="match status" value="1"/>
</dbReference>
<accession>V5EU34</accession>
<dbReference type="InterPro" id="IPR051540">
    <property type="entry name" value="S-2-haloacid_dehalogenase"/>
</dbReference>
<dbReference type="eggNOG" id="ENOG502S19E">
    <property type="taxonomic scope" value="Eukaryota"/>
</dbReference>
<protein>
    <recommendedName>
        <fullName evidence="4">Haloacid dehalogenase</fullName>
    </recommendedName>
</protein>
<dbReference type="InterPro" id="IPR036412">
    <property type="entry name" value="HAD-like_sf"/>
</dbReference>
<keyword evidence="3" id="KW-1185">Reference proteome</keyword>
<gene>
    <name evidence="2" type="ORF">PSEUBRA_SCAF5g02424</name>
</gene>
<dbReference type="GeneID" id="27421405"/>
<evidence type="ECO:0008006" key="4">
    <source>
        <dbReference type="Google" id="ProtNLM"/>
    </source>
</evidence>
<dbReference type="OrthoDB" id="2363873at2759"/>
<dbReference type="AlphaFoldDB" id="V5EU34"/>
<dbReference type="SFLD" id="SFLDS00003">
    <property type="entry name" value="Haloacid_Dehalogenase"/>
    <property type="match status" value="1"/>
</dbReference>
<name>V5EU34_KALBG</name>
<dbReference type="PANTHER" id="PTHR43316">
    <property type="entry name" value="HYDROLASE, HALOACID DELAHOGENASE-RELATED"/>
    <property type="match status" value="1"/>
</dbReference>
<dbReference type="SFLD" id="SFLDG01129">
    <property type="entry name" value="C1.5:_HAD__Beta-PGM__Phosphata"/>
    <property type="match status" value="1"/>
</dbReference>
<dbReference type="STRING" id="1365824.V5EU34"/>
<evidence type="ECO:0000313" key="2">
    <source>
        <dbReference type="EMBL" id="EST05559.1"/>
    </source>
</evidence>
<dbReference type="Gene3D" id="3.40.50.1000">
    <property type="entry name" value="HAD superfamily/HAD-like"/>
    <property type="match status" value="1"/>
</dbReference>
<organism evidence="2 3">
    <name type="scientific">Kalmanozyma brasiliensis (strain GHG001)</name>
    <name type="common">Yeast</name>
    <name type="synonym">Pseudozyma brasiliensis</name>
    <dbReference type="NCBI Taxonomy" id="1365824"/>
    <lineage>
        <taxon>Eukaryota</taxon>
        <taxon>Fungi</taxon>
        <taxon>Dikarya</taxon>
        <taxon>Basidiomycota</taxon>
        <taxon>Ustilaginomycotina</taxon>
        <taxon>Ustilaginomycetes</taxon>
        <taxon>Ustilaginales</taxon>
        <taxon>Ustilaginaceae</taxon>
        <taxon>Kalmanozyma</taxon>
    </lineage>
</organism>
<dbReference type="EMBL" id="KI545891">
    <property type="protein sequence ID" value="EST05559.1"/>
    <property type="molecule type" value="Genomic_DNA"/>
</dbReference>
<dbReference type="RefSeq" id="XP_016290548.1">
    <property type="nucleotide sequence ID" value="XM_016438709.1"/>
</dbReference>
<dbReference type="InterPro" id="IPR006439">
    <property type="entry name" value="HAD-SF_hydro_IA"/>
</dbReference>
<dbReference type="Pfam" id="PF00702">
    <property type="entry name" value="Hydrolase"/>
    <property type="match status" value="1"/>
</dbReference>
<dbReference type="SUPFAM" id="SSF56784">
    <property type="entry name" value="HAD-like"/>
    <property type="match status" value="1"/>
</dbReference>
<dbReference type="InterPro" id="IPR023214">
    <property type="entry name" value="HAD_sf"/>
</dbReference>
<sequence length="275" mass="30945">MSVDAKAKLAKVEVLYFDVFGTVVDYVETVTRALRHEIAYTSLPDPVLKALRHDYDWQRFTIKWREQYKLETARLASSGNPDRITVDQMHMTALNKLVSALPLPDPTGTIGELPVEEVSKALDEAWGQEVRERLNFTWHLLDPWPDSVQGLNELKQRFKIGTLTNGNLNLMVDMARNGKLPWDFLCTADMLGSFKPDPQMYRKAMQLFEIQPDVDGGRACMVAAHLYDLEAAKACGMTTVFVSSRPTEDSLPADGKPDYVDIVVADLLELAQLIS</sequence>
<dbReference type="Gene3D" id="1.10.150.240">
    <property type="entry name" value="Putative phosphatase, domain 2"/>
    <property type="match status" value="1"/>
</dbReference>
<dbReference type="GO" id="GO:0016791">
    <property type="term" value="F:phosphatase activity"/>
    <property type="evidence" value="ECO:0007669"/>
    <property type="project" value="UniProtKB-ARBA"/>
</dbReference>
<reference evidence="3" key="1">
    <citation type="journal article" date="2013" name="Genome Announc.">
        <title>Draft genome sequence of Pseudozyma brasiliensis sp. nov. strain GHG001, a high producer of endo-1,4-xylanase isolated from an insect pest of sugarcane.</title>
        <authorList>
            <person name="Oliveira J.V.D.C."/>
            <person name="dos Santos R.A.C."/>
            <person name="Borges T.A."/>
            <person name="Riano-Pachon D.M."/>
            <person name="Goldman G.H."/>
        </authorList>
    </citation>
    <scope>NUCLEOTIDE SEQUENCE [LARGE SCALE GENOMIC DNA]</scope>
    <source>
        <strain evidence="3">GHG001</strain>
    </source>
</reference>
<evidence type="ECO:0000313" key="3">
    <source>
        <dbReference type="Proteomes" id="UP000019377"/>
    </source>
</evidence>
<dbReference type="OMA" id="WHRLNPW"/>
<dbReference type="HOGENOM" id="CLU_045011_3_0_1"/>
<dbReference type="PANTHER" id="PTHR43316:SF3">
    <property type="entry name" value="HALOACID DEHALOGENASE, TYPE II (AFU_ORTHOLOGUE AFUA_2G07750)-RELATED"/>
    <property type="match status" value="1"/>
</dbReference>
<dbReference type="InterPro" id="IPR023198">
    <property type="entry name" value="PGP-like_dom2"/>
</dbReference>
<keyword evidence="1" id="KW-0378">Hydrolase</keyword>
<dbReference type="Proteomes" id="UP000019377">
    <property type="component" value="Unassembled WGS sequence"/>
</dbReference>
<proteinExistence type="predicted"/>
<evidence type="ECO:0000256" key="1">
    <source>
        <dbReference type="ARBA" id="ARBA00022801"/>
    </source>
</evidence>